<dbReference type="SUPFAM" id="SSF117281">
    <property type="entry name" value="Kelch motif"/>
    <property type="match status" value="1"/>
</dbReference>
<organism evidence="5 6">
    <name type="scientific">Brassica rapa subsp. trilocularis</name>
    <dbReference type="NCBI Taxonomy" id="1813537"/>
    <lineage>
        <taxon>Eukaryota</taxon>
        <taxon>Viridiplantae</taxon>
        <taxon>Streptophyta</taxon>
        <taxon>Embryophyta</taxon>
        <taxon>Tracheophyta</taxon>
        <taxon>Spermatophyta</taxon>
        <taxon>Magnoliopsida</taxon>
        <taxon>eudicotyledons</taxon>
        <taxon>Gunneridae</taxon>
        <taxon>Pentapetalae</taxon>
        <taxon>rosids</taxon>
        <taxon>malvids</taxon>
        <taxon>Brassicales</taxon>
        <taxon>Brassicaceae</taxon>
        <taxon>Brassiceae</taxon>
        <taxon>Brassica</taxon>
    </lineage>
</organism>
<dbReference type="InterPro" id="IPR015915">
    <property type="entry name" value="Kelch-typ_b-propeller"/>
</dbReference>
<evidence type="ECO:0000256" key="1">
    <source>
        <dbReference type="ARBA" id="ARBA00022441"/>
    </source>
</evidence>
<feature type="domain" description="F-box" evidence="4">
    <location>
        <begin position="11"/>
        <end position="48"/>
    </location>
</feature>
<dbReference type="Gene3D" id="2.120.10.80">
    <property type="entry name" value="Kelch-type beta propeller"/>
    <property type="match status" value="1"/>
</dbReference>
<evidence type="ECO:0000259" key="4">
    <source>
        <dbReference type="Pfam" id="PF00646"/>
    </source>
</evidence>
<proteinExistence type="predicted"/>
<dbReference type="PANTHER" id="PTHR46344:SF1">
    <property type="entry name" value="OS02G0504900 PROTEIN"/>
    <property type="match status" value="1"/>
</dbReference>
<dbReference type="Proteomes" id="UP000823674">
    <property type="component" value="Chromosome A07"/>
</dbReference>
<accession>A0ABQ7KZC4</accession>
<keyword evidence="3" id="KW-1133">Transmembrane helix</keyword>
<gene>
    <name evidence="5" type="primary">A07p016720.1_BraROA</name>
    <name evidence="5" type="ORF">IGI04_026693</name>
</gene>
<feature type="transmembrane region" description="Helical" evidence="3">
    <location>
        <begin position="111"/>
        <end position="130"/>
    </location>
</feature>
<keyword evidence="3" id="KW-0812">Transmembrane</keyword>
<dbReference type="Pfam" id="PF01344">
    <property type="entry name" value="Kelch_1"/>
    <property type="match status" value="1"/>
</dbReference>
<dbReference type="EMBL" id="JADBGQ010000009">
    <property type="protein sequence ID" value="KAG5378851.1"/>
    <property type="molecule type" value="Genomic_DNA"/>
</dbReference>
<evidence type="ECO:0000256" key="2">
    <source>
        <dbReference type="ARBA" id="ARBA00022737"/>
    </source>
</evidence>
<evidence type="ECO:0000313" key="5">
    <source>
        <dbReference type="EMBL" id="KAG5378851.1"/>
    </source>
</evidence>
<keyword evidence="3" id="KW-0472">Membrane</keyword>
<keyword evidence="1" id="KW-0880">Kelch repeat</keyword>
<protein>
    <recommendedName>
        <fullName evidence="4">F-box domain-containing protein</fullName>
    </recommendedName>
</protein>
<dbReference type="Pfam" id="PF00646">
    <property type="entry name" value="F-box"/>
    <property type="match status" value="1"/>
</dbReference>
<dbReference type="InterPro" id="IPR006652">
    <property type="entry name" value="Kelch_1"/>
</dbReference>
<name>A0ABQ7KZC4_BRACM</name>
<dbReference type="PANTHER" id="PTHR46344">
    <property type="entry name" value="OS02G0202900 PROTEIN"/>
    <property type="match status" value="1"/>
</dbReference>
<keyword evidence="6" id="KW-1185">Reference proteome</keyword>
<dbReference type="InterPro" id="IPR001810">
    <property type="entry name" value="F-box_dom"/>
</dbReference>
<evidence type="ECO:0000313" key="6">
    <source>
        <dbReference type="Proteomes" id="UP000823674"/>
    </source>
</evidence>
<dbReference type="CDD" id="cd22152">
    <property type="entry name" value="F-box_AtAFR-like"/>
    <property type="match status" value="1"/>
</dbReference>
<sequence length="329" mass="37413">MESSSSWIIPGLTDDVAALCLSRIPRSNFRLLSQVCRRWKTFLKSEHFNAVRKLAGRMEEFMCVLMEDKPGTSVYWEVFDSSGNNLGQIPNIPDPGPLKWGYGVTVLNEKILFIGGFTGVLALPLLPLIWRKLGDMNIPRYIFSLAEVDGLLYVVQGFSNDGYCLFNTEVYNPQTNQWSLIDGPNMQVAIGFAFSFKSKLYVLDNGTATIDMYDTKTKTWEMLESDELAAVYSYTVVRNKVYFLDSERPGRLGVFDPEENSWTRVFVPTEPGGFQSKLGQWNNKVLLFLRGSVGKTIINDFDKEEGSKWRDCDQIKLSGYHVYSVLIKF</sequence>
<comment type="caution">
    <text evidence="5">The sequence shown here is derived from an EMBL/GenBank/DDBJ whole genome shotgun (WGS) entry which is preliminary data.</text>
</comment>
<keyword evidence="2" id="KW-0677">Repeat</keyword>
<evidence type="ECO:0000256" key="3">
    <source>
        <dbReference type="SAM" id="Phobius"/>
    </source>
</evidence>
<reference evidence="5 6" key="1">
    <citation type="submission" date="2021-03" db="EMBL/GenBank/DDBJ databases">
        <authorList>
            <person name="King G.J."/>
            <person name="Bancroft I."/>
            <person name="Baten A."/>
            <person name="Bloomfield J."/>
            <person name="Borpatragohain P."/>
            <person name="He Z."/>
            <person name="Irish N."/>
            <person name="Irwin J."/>
            <person name="Liu K."/>
            <person name="Mauleon R.P."/>
            <person name="Moore J."/>
            <person name="Morris R."/>
            <person name="Ostergaard L."/>
            <person name="Wang B."/>
            <person name="Wells R."/>
        </authorList>
    </citation>
    <scope>NUCLEOTIDE SEQUENCE [LARGE SCALE GENOMIC DNA]</scope>
    <source>
        <strain evidence="5">R-o-18</strain>
        <tissue evidence="5">Leaf</tissue>
    </source>
</reference>